<reference evidence="2" key="1">
    <citation type="journal article" date="2014" name="Front. Microbiol.">
        <title>High frequency of phylogenetically diverse reductive dehalogenase-homologous genes in deep subseafloor sedimentary metagenomes.</title>
        <authorList>
            <person name="Kawai M."/>
            <person name="Futagami T."/>
            <person name="Toyoda A."/>
            <person name="Takaki Y."/>
            <person name="Nishi S."/>
            <person name="Hori S."/>
            <person name="Arai W."/>
            <person name="Tsubouchi T."/>
            <person name="Morono Y."/>
            <person name="Uchiyama I."/>
            <person name="Ito T."/>
            <person name="Fujiyama A."/>
            <person name="Inagaki F."/>
            <person name="Takami H."/>
        </authorList>
    </citation>
    <scope>NUCLEOTIDE SEQUENCE</scope>
    <source>
        <strain evidence="2">Expedition CK06-06</strain>
    </source>
</reference>
<dbReference type="GO" id="GO:0005829">
    <property type="term" value="C:cytosol"/>
    <property type="evidence" value="ECO:0007669"/>
    <property type="project" value="TreeGrafter"/>
</dbReference>
<proteinExistence type="predicted"/>
<dbReference type="PANTHER" id="PTHR30153:SF2">
    <property type="entry name" value="REPLICATIVE DNA HELICASE"/>
    <property type="match status" value="1"/>
</dbReference>
<organism evidence="2">
    <name type="scientific">marine sediment metagenome</name>
    <dbReference type="NCBI Taxonomy" id="412755"/>
    <lineage>
        <taxon>unclassified sequences</taxon>
        <taxon>metagenomes</taxon>
        <taxon>ecological metagenomes</taxon>
    </lineage>
</organism>
<dbReference type="GO" id="GO:0005524">
    <property type="term" value="F:ATP binding"/>
    <property type="evidence" value="ECO:0007669"/>
    <property type="project" value="InterPro"/>
</dbReference>
<feature type="non-terminal residue" evidence="2">
    <location>
        <position position="1"/>
    </location>
</feature>
<gene>
    <name evidence="2" type="ORF">S01H1_61860</name>
</gene>
<comment type="caution">
    <text evidence="2">The sequence shown here is derived from an EMBL/GenBank/DDBJ whole genome shotgun (WGS) entry which is preliminary data.</text>
</comment>
<dbReference type="InterPro" id="IPR027417">
    <property type="entry name" value="P-loop_NTPase"/>
</dbReference>
<evidence type="ECO:0000259" key="1">
    <source>
        <dbReference type="PROSITE" id="PS51199"/>
    </source>
</evidence>
<sequence length="104" mass="11927">LILVSQLNRAVENSNSKEPNLSDLRDSGAIEQDADKIILIFRPSYYGFNEFNFKGEEINSEGVGVINIAKNRNGMTDKIIFQHNESLTKLYDWDNKNQLDKLSY</sequence>
<dbReference type="GO" id="GO:0003678">
    <property type="term" value="F:DNA helicase activity"/>
    <property type="evidence" value="ECO:0007669"/>
    <property type="project" value="InterPro"/>
</dbReference>
<dbReference type="EMBL" id="BARS01040601">
    <property type="protein sequence ID" value="GAG37477.1"/>
    <property type="molecule type" value="Genomic_DNA"/>
</dbReference>
<protein>
    <recommendedName>
        <fullName evidence="1">SF4 helicase domain-containing protein</fullName>
    </recommendedName>
</protein>
<dbReference type="SUPFAM" id="SSF52540">
    <property type="entry name" value="P-loop containing nucleoside triphosphate hydrolases"/>
    <property type="match status" value="1"/>
</dbReference>
<evidence type="ECO:0000313" key="2">
    <source>
        <dbReference type="EMBL" id="GAG37477.1"/>
    </source>
</evidence>
<dbReference type="Gene3D" id="3.40.50.300">
    <property type="entry name" value="P-loop containing nucleotide triphosphate hydrolases"/>
    <property type="match status" value="1"/>
</dbReference>
<dbReference type="InterPro" id="IPR007694">
    <property type="entry name" value="DNA_helicase_DnaB-like_C"/>
</dbReference>
<dbReference type="PROSITE" id="PS51199">
    <property type="entry name" value="SF4_HELICASE"/>
    <property type="match status" value="1"/>
</dbReference>
<dbReference type="PANTHER" id="PTHR30153">
    <property type="entry name" value="REPLICATIVE DNA HELICASE DNAB"/>
    <property type="match status" value="1"/>
</dbReference>
<name>X0XQ90_9ZZZZ</name>
<accession>X0XQ90</accession>
<feature type="domain" description="SF4 helicase" evidence="1">
    <location>
        <begin position="1"/>
        <end position="97"/>
    </location>
</feature>
<dbReference type="Pfam" id="PF03796">
    <property type="entry name" value="DnaB_C"/>
    <property type="match status" value="1"/>
</dbReference>
<dbReference type="GO" id="GO:0006260">
    <property type="term" value="P:DNA replication"/>
    <property type="evidence" value="ECO:0007669"/>
    <property type="project" value="InterPro"/>
</dbReference>
<dbReference type="AlphaFoldDB" id="X0XQ90"/>